<accession>A0ABY3YKX7</accession>
<gene>
    <name evidence="1" type="ORF">MQE36_14355</name>
</gene>
<dbReference type="Proteomes" id="UP000829476">
    <property type="component" value="Chromosome"/>
</dbReference>
<reference evidence="1 2" key="1">
    <citation type="journal article" date="2018" name="Int. J. Syst. Evol. Microbiol.">
        <title>Zhouia spongiae sp. nov., isolated from a marine sponge.</title>
        <authorList>
            <person name="Zhuang L."/>
            <person name="Lin B."/>
            <person name="Qin F."/>
            <person name="Luo L."/>
        </authorList>
    </citation>
    <scope>NUCLEOTIDE SEQUENCE [LARGE SCALE GENOMIC DNA]</scope>
    <source>
        <strain evidence="1 2">HN-Y44</strain>
    </source>
</reference>
<sequence>MVLVRQNFSEFGMCAKVKKLFRQVLFPFLKDHKDPSLHERMMKMFPKIKNCDLVREREERTVWNGLLTDNGKQIFSDFRYTPERAVRDTFTGNISIDPETFDCTVSDIHIIYDQFPAQATHMGLLYGVVHLDAEKHHSEIFMAEKVILGKKFQENELNIPIKAMPEKGGLNLTYIGLKFYQKVSGDFMVLKAKNTYALELICFL</sequence>
<proteinExistence type="predicted"/>
<dbReference type="RefSeq" id="WP_242936667.1">
    <property type="nucleotide sequence ID" value="NZ_CP094326.1"/>
</dbReference>
<keyword evidence="2" id="KW-1185">Reference proteome</keyword>
<organism evidence="1 2">
    <name type="scientific">Zhouia spongiae</name>
    <dbReference type="NCBI Taxonomy" id="2202721"/>
    <lineage>
        <taxon>Bacteria</taxon>
        <taxon>Pseudomonadati</taxon>
        <taxon>Bacteroidota</taxon>
        <taxon>Flavobacteriia</taxon>
        <taxon>Flavobacteriales</taxon>
        <taxon>Flavobacteriaceae</taxon>
        <taxon>Zhouia</taxon>
    </lineage>
</organism>
<evidence type="ECO:0000313" key="2">
    <source>
        <dbReference type="Proteomes" id="UP000829476"/>
    </source>
</evidence>
<evidence type="ECO:0000313" key="1">
    <source>
        <dbReference type="EMBL" id="UNY98260.1"/>
    </source>
</evidence>
<protein>
    <submittedName>
        <fullName evidence="1">Uncharacterized protein</fullName>
    </submittedName>
</protein>
<dbReference type="EMBL" id="CP094326">
    <property type="protein sequence ID" value="UNY98260.1"/>
    <property type="molecule type" value="Genomic_DNA"/>
</dbReference>
<name>A0ABY3YKX7_9FLAO</name>